<reference evidence="1 2" key="1">
    <citation type="submission" date="2016-11" db="EMBL/GenBank/DDBJ databases">
        <title>Description of two novel members of the family Erysipelotrichaceae: Ileibacterium lipovorans gen. nov., sp. nov. and Dubosiella newyorkensis, gen. nov., sp. nov.</title>
        <authorList>
            <person name="Cox L.M."/>
            <person name="Sohn J."/>
            <person name="Tyrrell K.L."/>
            <person name="Citron D.M."/>
            <person name="Lawson P.A."/>
            <person name="Patel N.B."/>
            <person name="Iizumi T."/>
            <person name="Perez-Perez G.I."/>
            <person name="Goldstein E.J."/>
            <person name="Blaser M.J."/>
        </authorList>
    </citation>
    <scope>NUCLEOTIDE SEQUENCE [LARGE SCALE GENOMIC DNA]</scope>
    <source>
        <strain evidence="1 2">NYU-BL-A3</strain>
    </source>
</reference>
<dbReference type="InterPro" id="IPR006379">
    <property type="entry name" value="HAD-SF_hydro_IIB"/>
</dbReference>
<dbReference type="GO" id="GO:0000287">
    <property type="term" value="F:magnesium ion binding"/>
    <property type="evidence" value="ECO:0007669"/>
    <property type="project" value="TreeGrafter"/>
</dbReference>
<dbReference type="GeneID" id="82202993"/>
<evidence type="ECO:0000313" key="1">
    <source>
        <dbReference type="EMBL" id="OLU39079.1"/>
    </source>
</evidence>
<dbReference type="NCBIfam" id="TIGR01484">
    <property type="entry name" value="HAD-SF-IIB"/>
    <property type="match status" value="1"/>
</dbReference>
<evidence type="ECO:0000313" key="2">
    <source>
        <dbReference type="Proteomes" id="UP000186341"/>
    </source>
</evidence>
<name>A0A1U7NFH0_9FIRM</name>
<dbReference type="InterPro" id="IPR023214">
    <property type="entry name" value="HAD_sf"/>
</dbReference>
<dbReference type="NCBIfam" id="TIGR00099">
    <property type="entry name" value="Cof-subfamily"/>
    <property type="match status" value="1"/>
</dbReference>
<organism evidence="1 2">
    <name type="scientific">Ileibacterium valens</name>
    <dbReference type="NCBI Taxonomy" id="1862668"/>
    <lineage>
        <taxon>Bacteria</taxon>
        <taxon>Bacillati</taxon>
        <taxon>Bacillota</taxon>
        <taxon>Erysipelotrichia</taxon>
        <taxon>Erysipelotrichales</taxon>
        <taxon>Erysipelotrichaceae</taxon>
        <taxon>Ileibacterium</taxon>
    </lineage>
</organism>
<comment type="caution">
    <text evidence="1">The sequence shown here is derived from an EMBL/GenBank/DDBJ whole genome shotgun (WGS) entry which is preliminary data.</text>
</comment>
<gene>
    <name evidence="1" type="ORF">BO222_07305</name>
</gene>
<proteinExistence type="predicted"/>
<dbReference type="GO" id="GO:0005829">
    <property type="term" value="C:cytosol"/>
    <property type="evidence" value="ECO:0007669"/>
    <property type="project" value="TreeGrafter"/>
</dbReference>
<dbReference type="RefSeq" id="WP_075819764.1">
    <property type="nucleotide sequence ID" value="NZ_CAJUTZ010000034.1"/>
</dbReference>
<dbReference type="Gene3D" id="3.30.1240.10">
    <property type="match status" value="1"/>
</dbReference>
<evidence type="ECO:0008006" key="3">
    <source>
        <dbReference type="Google" id="ProtNLM"/>
    </source>
</evidence>
<dbReference type="Gene3D" id="3.40.50.1000">
    <property type="entry name" value="HAD superfamily/HAD-like"/>
    <property type="match status" value="1"/>
</dbReference>
<dbReference type="InterPro" id="IPR036412">
    <property type="entry name" value="HAD-like_sf"/>
</dbReference>
<protein>
    <recommendedName>
        <fullName evidence="3">Haloacid dehalogenase</fullName>
    </recommendedName>
</protein>
<dbReference type="SFLD" id="SFLDG01140">
    <property type="entry name" value="C2.B:_Phosphomannomutase_and_P"/>
    <property type="match status" value="1"/>
</dbReference>
<dbReference type="AlphaFoldDB" id="A0A1U7NFH0"/>
<accession>A0A1U7NFH0</accession>
<sequence length="284" mass="32267">MNSNENVTIKGSRLTHPEKIRMVVCDLDGTLLYRPSSLSENAKEIIRKIRKQGILFGICSGRPIDGLRNMLPVWGIENDVDFVLGFNGGAIYYPKTQKTDSWLNLKQDQIKEVMDTFNGYSVIFAEYKGEEILADRTNFLVSQMAKRNRLKLKVVSRKDLEQDTLKLMAVGMPWTISRYLKNHHNDLTRGYRFFQSGPFLIEIISSQLSKLEGVLKVADEMKIRPDEILSFGNDNNDLEMLEGTIGVAVSNALGQVKEKAKYIAQSNSKDGVAQFLRDNLLKRE</sequence>
<dbReference type="SFLD" id="SFLDS00003">
    <property type="entry name" value="Haloacid_Dehalogenase"/>
    <property type="match status" value="1"/>
</dbReference>
<dbReference type="PANTHER" id="PTHR10000">
    <property type="entry name" value="PHOSPHOSERINE PHOSPHATASE"/>
    <property type="match status" value="1"/>
</dbReference>
<dbReference type="PANTHER" id="PTHR10000:SF8">
    <property type="entry name" value="HAD SUPERFAMILY HYDROLASE-LIKE, TYPE 3"/>
    <property type="match status" value="1"/>
</dbReference>
<dbReference type="SUPFAM" id="SSF56784">
    <property type="entry name" value="HAD-like"/>
    <property type="match status" value="1"/>
</dbReference>
<dbReference type="Pfam" id="PF08282">
    <property type="entry name" value="Hydrolase_3"/>
    <property type="match status" value="1"/>
</dbReference>
<dbReference type="EMBL" id="MPJW01000142">
    <property type="protein sequence ID" value="OLU39079.1"/>
    <property type="molecule type" value="Genomic_DNA"/>
</dbReference>
<dbReference type="InterPro" id="IPR000150">
    <property type="entry name" value="Cof"/>
</dbReference>
<keyword evidence="2" id="KW-1185">Reference proteome</keyword>
<dbReference type="Proteomes" id="UP000186341">
    <property type="component" value="Unassembled WGS sequence"/>
</dbReference>
<dbReference type="OrthoDB" id="9781413at2"/>
<dbReference type="GO" id="GO:0016791">
    <property type="term" value="F:phosphatase activity"/>
    <property type="evidence" value="ECO:0007669"/>
    <property type="project" value="TreeGrafter"/>
</dbReference>